<dbReference type="Gene3D" id="3.40.50.720">
    <property type="entry name" value="NAD(P)-binding Rossmann-like Domain"/>
    <property type="match status" value="1"/>
</dbReference>
<dbReference type="PRINTS" id="PR00081">
    <property type="entry name" value="GDHRDH"/>
</dbReference>
<evidence type="ECO:0000313" key="4">
    <source>
        <dbReference type="EMBL" id="GHD12549.1"/>
    </source>
</evidence>
<dbReference type="PROSITE" id="PS00061">
    <property type="entry name" value="ADH_SHORT"/>
    <property type="match status" value="1"/>
</dbReference>
<dbReference type="CDD" id="cd05233">
    <property type="entry name" value="SDR_c"/>
    <property type="match status" value="1"/>
</dbReference>
<dbReference type="PANTHER" id="PTHR43639:SF1">
    <property type="entry name" value="SHORT-CHAIN DEHYDROGENASE_REDUCTASE FAMILY PROTEIN"/>
    <property type="match status" value="1"/>
</dbReference>
<evidence type="ECO:0000256" key="1">
    <source>
        <dbReference type="ARBA" id="ARBA00006484"/>
    </source>
</evidence>
<dbReference type="EMBL" id="BMVC01000018">
    <property type="protein sequence ID" value="GHD12549.1"/>
    <property type="molecule type" value="Genomic_DNA"/>
</dbReference>
<proteinExistence type="inferred from homology"/>
<keyword evidence="2" id="KW-0560">Oxidoreductase</keyword>
<dbReference type="GO" id="GO:0016491">
    <property type="term" value="F:oxidoreductase activity"/>
    <property type="evidence" value="ECO:0007669"/>
    <property type="project" value="UniProtKB-KW"/>
</dbReference>
<organism evidence="4 5">
    <name type="scientific">Streptomyces finlayi</name>
    <dbReference type="NCBI Taxonomy" id="67296"/>
    <lineage>
        <taxon>Bacteria</taxon>
        <taxon>Bacillati</taxon>
        <taxon>Actinomycetota</taxon>
        <taxon>Actinomycetes</taxon>
        <taxon>Kitasatosporales</taxon>
        <taxon>Streptomycetaceae</taxon>
        <taxon>Streptomyces</taxon>
    </lineage>
</organism>
<dbReference type="AlphaFoldDB" id="A0A918X512"/>
<evidence type="ECO:0000256" key="3">
    <source>
        <dbReference type="SAM" id="MobiDB-lite"/>
    </source>
</evidence>
<dbReference type="Proteomes" id="UP000638353">
    <property type="component" value="Unassembled WGS sequence"/>
</dbReference>
<protein>
    <recommendedName>
        <fullName evidence="6">SDR family oxidoreductase</fullName>
    </recommendedName>
</protein>
<evidence type="ECO:0000313" key="5">
    <source>
        <dbReference type="Proteomes" id="UP000638353"/>
    </source>
</evidence>
<dbReference type="InterPro" id="IPR036291">
    <property type="entry name" value="NAD(P)-bd_dom_sf"/>
</dbReference>
<comment type="similarity">
    <text evidence="1">Belongs to the short-chain dehydrogenases/reductases (SDR) family.</text>
</comment>
<reference evidence="4" key="2">
    <citation type="submission" date="2020-09" db="EMBL/GenBank/DDBJ databases">
        <authorList>
            <person name="Sun Q."/>
            <person name="Ohkuma M."/>
        </authorList>
    </citation>
    <scope>NUCLEOTIDE SEQUENCE</scope>
    <source>
        <strain evidence="4">JCM 4637</strain>
    </source>
</reference>
<sequence>MPARTVLRPGAANSGRGTGTFDVCTDMPGLLEGFDGGPPLRRSGDGAGVGARESRPRVVEAQALTPFGQDTFATGARAAFEYGWLASVGMTHITGSGASRRTVVVTGGGTGIGRATARAFAAEGAEVLIVGRTGRSLAATAAGHPGIRTLTADLTAPGAAEHIAAAAMESWGRIDVLVHNAAAVLPEPAGSLTRDAAWRQVETNLLAPLLLTRAALGGLEAAGGTVVGVGTAATLGRRAFPGLSLYGATKVALDFLVRTWAVELAPRGIRAVGVAPGETDTGIGERMGWSAEEIARHQEQAAARTPSGRVGRPEDVAWWIVRMARPEAGYASGTVVAVDGAASVV</sequence>
<accession>A0A918X512</accession>
<dbReference type="InterPro" id="IPR002347">
    <property type="entry name" value="SDR_fam"/>
</dbReference>
<reference evidence="4" key="1">
    <citation type="journal article" date="2014" name="Int. J. Syst. Evol. Microbiol.">
        <title>Complete genome sequence of Corynebacterium casei LMG S-19264T (=DSM 44701T), isolated from a smear-ripened cheese.</title>
        <authorList>
            <consortium name="US DOE Joint Genome Institute (JGI-PGF)"/>
            <person name="Walter F."/>
            <person name="Albersmeier A."/>
            <person name="Kalinowski J."/>
            <person name="Ruckert C."/>
        </authorList>
    </citation>
    <scope>NUCLEOTIDE SEQUENCE</scope>
    <source>
        <strain evidence="4">JCM 4637</strain>
    </source>
</reference>
<evidence type="ECO:0008006" key="6">
    <source>
        <dbReference type="Google" id="ProtNLM"/>
    </source>
</evidence>
<dbReference type="SUPFAM" id="SSF51735">
    <property type="entry name" value="NAD(P)-binding Rossmann-fold domains"/>
    <property type="match status" value="1"/>
</dbReference>
<evidence type="ECO:0000256" key="2">
    <source>
        <dbReference type="ARBA" id="ARBA00023002"/>
    </source>
</evidence>
<dbReference type="InterPro" id="IPR020904">
    <property type="entry name" value="Sc_DH/Rdtase_CS"/>
</dbReference>
<comment type="caution">
    <text evidence="4">The sequence shown here is derived from an EMBL/GenBank/DDBJ whole genome shotgun (WGS) entry which is preliminary data.</text>
</comment>
<feature type="region of interest" description="Disordered" evidence="3">
    <location>
        <begin position="32"/>
        <end position="51"/>
    </location>
</feature>
<dbReference type="PANTHER" id="PTHR43639">
    <property type="entry name" value="OXIDOREDUCTASE, SHORT-CHAIN DEHYDROGENASE/REDUCTASE FAMILY (AFU_ORTHOLOGUE AFUA_5G02870)"/>
    <property type="match status" value="1"/>
</dbReference>
<dbReference type="Pfam" id="PF13561">
    <property type="entry name" value="adh_short_C2"/>
    <property type="match status" value="1"/>
</dbReference>
<gene>
    <name evidence="4" type="ORF">GCM10010334_69720</name>
</gene>
<name>A0A918X512_9ACTN</name>
<dbReference type="FunFam" id="3.40.50.720:FF:000084">
    <property type="entry name" value="Short-chain dehydrogenase reductase"/>
    <property type="match status" value="1"/>
</dbReference>